<reference evidence="2" key="1">
    <citation type="submission" date="2014-09" db="EMBL/GenBank/DDBJ databases">
        <authorList>
            <person name="Sharma Rahul"/>
            <person name="Thines Marco"/>
        </authorList>
    </citation>
    <scope>NUCLEOTIDE SEQUENCE [LARGE SCALE GENOMIC DNA]</scope>
</reference>
<evidence type="ECO:0000313" key="2">
    <source>
        <dbReference type="Proteomes" id="UP000054928"/>
    </source>
</evidence>
<dbReference type="GeneID" id="36395510"/>
<organism evidence="1 2">
    <name type="scientific">Plasmopara halstedii</name>
    <name type="common">Downy mildew of sunflower</name>
    <dbReference type="NCBI Taxonomy" id="4781"/>
    <lineage>
        <taxon>Eukaryota</taxon>
        <taxon>Sar</taxon>
        <taxon>Stramenopiles</taxon>
        <taxon>Oomycota</taxon>
        <taxon>Peronosporomycetes</taxon>
        <taxon>Peronosporales</taxon>
        <taxon>Peronosporaceae</taxon>
        <taxon>Plasmopara</taxon>
    </lineage>
</organism>
<accession>A0A0P1A6W4</accession>
<evidence type="ECO:0000313" key="1">
    <source>
        <dbReference type="EMBL" id="CEG36137.1"/>
    </source>
</evidence>
<sequence length="93" mass="10927">MCSYSLSPCKSDHREKDLNRPVQVSKSLRACSGWSRTLVLDFIKDQGFWGCTNCHELNYVSTYEAKFAMKLLLLFKLSKNNYTVLQMIDLFWY</sequence>
<dbReference type="Proteomes" id="UP000054928">
    <property type="component" value="Unassembled WGS sequence"/>
</dbReference>
<dbReference type="RefSeq" id="XP_024572506.1">
    <property type="nucleotide sequence ID" value="XM_024716479.1"/>
</dbReference>
<proteinExistence type="predicted"/>
<protein>
    <submittedName>
        <fullName evidence="1">Uncharacterized protein</fullName>
    </submittedName>
</protein>
<dbReference type="EMBL" id="CCYD01000109">
    <property type="protein sequence ID" value="CEG36137.1"/>
    <property type="molecule type" value="Genomic_DNA"/>
</dbReference>
<name>A0A0P1A6W4_PLAHL</name>
<keyword evidence="2" id="KW-1185">Reference proteome</keyword>
<dbReference type="AlphaFoldDB" id="A0A0P1A6W4"/>